<accession>A0A022WGM8</accession>
<sequence>MANLSALARRLPLRQTSNGYYSVRCVQTAAQQPNSSYPLYPSVAQLLKQNNIPSNNVSKITATGPNGRILKGDVLSYLGTIAASYPADLASQLAKNSRLDLSNINIAAPQAPSPAASTLQEEQIQVEEETAGSRSEEAAGSVFETKIAVPVSFSKLISVRRRIQSSVGVEIPLATFVSRAADIANENLPVKPSEKQRSSALFDEILGHRPCASTQMAFSRGDYLPEIVSPSEFYSSSGESQQSLRKSTDDIIDVLTGRSPPSKRNVTRTAEAEEDRNTSIFSLTIPEHEEARAMAFLEKMQVLLEEEPAQLLAL</sequence>
<feature type="domain" description="Peripheral subunit-binding (PSBD)" evidence="3">
    <location>
        <begin position="38"/>
        <end position="78"/>
    </location>
</feature>
<dbReference type="Gene3D" id="4.10.320.10">
    <property type="entry name" value="E3-binding domain"/>
    <property type="match status" value="1"/>
</dbReference>
<comment type="similarity">
    <text evidence="1">Belongs to the 2-oxoacid dehydrogenase family.</text>
</comment>
<gene>
    <name evidence="4" type="ORF">H103_00247</name>
</gene>
<evidence type="ECO:0000256" key="2">
    <source>
        <dbReference type="SAM" id="MobiDB-lite"/>
    </source>
</evidence>
<dbReference type="Pfam" id="PF02817">
    <property type="entry name" value="E3_binding"/>
    <property type="match status" value="1"/>
</dbReference>
<evidence type="ECO:0000313" key="4">
    <source>
        <dbReference type="EMBL" id="EZF57532.1"/>
    </source>
</evidence>
<dbReference type="SUPFAM" id="SSF47005">
    <property type="entry name" value="Peripheral subunit-binding domain of 2-oxo acid dehydrogenase complex"/>
    <property type="match status" value="1"/>
</dbReference>
<dbReference type="EMBL" id="KK207685">
    <property type="protein sequence ID" value="EZF57532.1"/>
    <property type="molecule type" value="Genomic_DNA"/>
</dbReference>
<reference evidence="4" key="1">
    <citation type="submission" date="2014-02" db="EMBL/GenBank/DDBJ databases">
        <title>The Genome Sequence of Trichophyton rubrum (morphotype fischeri) CBS 288.86.</title>
        <authorList>
            <consortium name="The Broad Institute Genomics Platform"/>
            <person name="Cuomo C.A."/>
            <person name="White T.C."/>
            <person name="Graser Y."/>
            <person name="Martinez-Rossi N."/>
            <person name="Heitman J."/>
            <person name="Young S.K."/>
            <person name="Zeng Q."/>
            <person name="Gargeya S."/>
            <person name="Abouelleil A."/>
            <person name="Alvarado L."/>
            <person name="Chapman S.B."/>
            <person name="Gainer-Dewar J."/>
            <person name="Goldberg J."/>
            <person name="Griggs A."/>
            <person name="Gujja S."/>
            <person name="Hansen M."/>
            <person name="Howarth C."/>
            <person name="Imamovic A."/>
            <person name="Larimer J."/>
            <person name="Martinez D."/>
            <person name="Murphy C."/>
            <person name="Pearson M.D."/>
            <person name="Persinoti G."/>
            <person name="Poon T."/>
            <person name="Priest M."/>
            <person name="Roberts A.D."/>
            <person name="Saif S."/>
            <person name="Shea T.D."/>
            <person name="Sykes S.N."/>
            <person name="Wortman J."/>
            <person name="Nusbaum C."/>
            <person name="Birren B."/>
        </authorList>
    </citation>
    <scope>NUCLEOTIDE SEQUENCE [LARGE SCALE GENOMIC DNA]</scope>
    <source>
        <strain evidence="4">CBS 288.86</strain>
    </source>
</reference>
<evidence type="ECO:0000259" key="3">
    <source>
        <dbReference type="PROSITE" id="PS51826"/>
    </source>
</evidence>
<dbReference type="GO" id="GO:0016746">
    <property type="term" value="F:acyltransferase activity"/>
    <property type="evidence" value="ECO:0007669"/>
    <property type="project" value="InterPro"/>
</dbReference>
<proteinExistence type="inferred from homology"/>
<dbReference type="HOGENOM" id="CLU_056413_0_0_1"/>
<evidence type="ECO:0000256" key="1">
    <source>
        <dbReference type="ARBA" id="ARBA00007317"/>
    </source>
</evidence>
<name>A0A022WGM8_TRIRU</name>
<dbReference type="InterPro" id="IPR036625">
    <property type="entry name" value="E3-bd_dom_sf"/>
</dbReference>
<dbReference type="Proteomes" id="UP000023758">
    <property type="component" value="Unassembled WGS sequence"/>
</dbReference>
<dbReference type="AlphaFoldDB" id="A0A022WGM8"/>
<dbReference type="OrthoDB" id="202158at2759"/>
<feature type="region of interest" description="Disordered" evidence="2">
    <location>
        <begin position="253"/>
        <end position="279"/>
    </location>
</feature>
<dbReference type="PROSITE" id="PS51826">
    <property type="entry name" value="PSBD"/>
    <property type="match status" value="1"/>
</dbReference>
<organism evidence="4">
    <name type="scientific">Trichophyton rubrum CBS 288.86</name>
    <dbReference type="NCBI Taxonomy" id="1215330"/>
    <lineage>
        <taxon>Eukaryota</taxon>
        <taxon>Fungi</taxon>
        <taxon>Dikarya</taxon>
        <taxon>Ascomycota</taxon>
        <taxon>Pezizomycotina</taxon>
        <taxon>Eurotiomycetes</taxon>
        <taxon>Eurotiomycetidae</taxon>
        <taxon>Onygenales</taxon>
        <taxon>Arthrodermataceae</taxon>
        <taxon>Trichophyton</taxon>
    </lineage>
</organism>
<dbReference type="InterPro" id="IPR004167">
    <property type="entry name" value="PSBD"/>
</dbReference>
<protein>
    <recommendedName>
        <fullName evidence="3">Peripheral subunit-binding (PSBD) domain-containing protein</fullName>
    </recommendedName>
</protein>